<evidence type="ECO:0000313" key="3">
    <source>
        <dbReference type="Proteomes" id="UP000013963"/>
    </source>
</evidence>
<dbReference type="SUPFAM" id="SSF55298">
    <property type="entry name" value="YjgF-like"/>
    <property type="match status" value="1"/>
</dbReference>
<dbReference type="AlphaFoldDB" id="R4UJ74"/>
<sequence>MKNKMINSDLAPAAIGPYSHAVLAANGTLYISGQLPIDPKTGNFAGDDIVSQTEQALQNVLVILQAAKMTKENVCKTTVYLKDMNDFTKMNEVYADFFGDIKPARAAFEVGKLPKDAKVEIEVVAC</sequence>
<evidence type="ECO:0000313" key="2">
    <source>
        <dbReference type="EMBL" id="AGM26175.1"/>
    </source>
</evidence>
<reference evidence="2 3" key="1">
    <citation type="journal article" date="2013" name="Genome Biol. Evol.">
        <title>Complete genomes of two dipteran-associated spiroplasmas provided insights into the origin, dynamics, and impacts of viral invasion in spiroplasma.</title>
        <authorList>
            <person name="Ku C."/>
            <person name="Lo W.S."/>
            <person name="Chen L.L."/>
            <person name="Kuo C.H."/>
        </authorList>
    </citation>
    <scope>NUCLEOTIDE SEQUENCE [LARGE SCALE GENOMIC DNA]</scope>
    <source>
        <strain evidence="2">EA-1</strain>
    </source>
</reference>
<dbReference type="PANTHER" id="PTHR11803:SF58">
    <property type="entry name" value="PROTEIN HMF1-RELATED"/>
    <property type="match status" value="1"/>
</dbReference>
<dbReference type="CDD" id="cd00448">
    <property type="entry name" value="YjgF_YER057c_UK114_family"/>
    <property type="match status" value="1"/>
</dbReference>
<proteinExistence type="inferred from homology"/>
<organism evidence="2 3">
    <name type="scientific">Spiroplasma syrphidicola EA-1</name>
    <dbReference type="NCBI Taxonomy" id="1276229"/>
    <lineage>
        <taxon>Bacteria</taxon>
        <taxon>Bacillati</taxon>
        <taxon>Mycoplasmatota</taxon>
        <taxon>Mollicutes</taxon>
        <taxon>Entomoplasmatales</taxon>
        <taxon>Spiroplasmataceae</taxon>
        <taxon>Spiroplasma</taxon>
    </lineage>
</organism>
<dbReference type="Proteomes" id="UP000013963">
    <property type="component" value="Chromosome"/>
</dbReference>
<dbReference type="InterPro" id="IPR035959">
    <property type="entry name" value="RutC-like_sf"/>
</dbReference>
<dbReference type="PANTHER" id="PTHR11803">
    <property type="entry name" value="2-IMINOBUTANOATE/2-IMINOPROPANOATE DEAMINASE RIDA"/>
    <property type="match status" value="1"/>
</dbReference>
<dbReference type="RefSeq" id="WP_016340821.1">
    <property type="nucleotide sequence ID" value="NC_021284.1"/>
</dbReference>
<dbReference type="InterPro" id="IPR019897">
    <property type="entry name" value="RidA_CS"/>
</dbReference>
<dbReference type="GO" id="GO:0019239">
    <property type="term" value="F:deaminase activity"/>
    <property type="evidence" value="ECO:0007669"/>
    <property type="project" value="TreeGrafter"/>
</dbReference>
<dbReference type="PATRIC" id="fig|1276229.3.peg.580"/>
<dbReference type="KEGG" id="ssyr:SSYRP_v1c05850"/>
<comment type="similarity">
    <text evidence="1">Belongs to the RutC family.</text>
</comment>
<dbReference type="InterPro" id="IPR006175">
    <property type="entry name" value="YjgF/YER057c/UK114"/>
</dbReference>
<dbReference type="InterPro" id="IPR006056">
    <property type="entry name" value="RidA"/>
</dbReference>
<evidence type="ECO:0000256" key="1">
    <source>
        <dbReference type="ARBA" id="ARBA00010552"/>
    </source>
</evidence>
<dbReference type="Gene3D" id="3.30.1330.40">
    <property type="entry name" value="RutC-like"/>
    <property type="match status" value="1"/>
</dbReference>
<dbReference type="NCBIfam" id="TIGR00004">
    <property type="entry name" value="Rid family detoxifying hydrolase"/>
    <property type="match status" value="1"/>
</dbReference>
<protein>
    <submittedName>
        <fullName evidence="2">TdcF protein</fullName>
    </submittedName>
</protein>
<dbReference type="EMBL" id="CP005078">
    <property type="protein sequence ID" value="AGM26175.1"/>
    <property type="molecule type" value="Genomic_DNA"/>
</dbReference>
<gene>
    <name evidence="2" type="primary">tdcF</name>
    <name evidence="2" type="ORF">SSYRP_v1c05850</name>
</gene>
<dbReference type="STRING" id="1276229.SSYRP_v1c05850"/>
<dbReference type="GO" id="GO:0005829">
    <property type="term" value="C:cytosol"/>
    <property type="evidence" value="ECO:0007669"/>
    <property type="project" value="TreeGrafter"/>
</dbReference>
<dbReference type="OrthoDB" id="9803101at2"/>
<dbReference type="PROSITE" id="PS01094">
    <property type="entry name" value="UPF0076"/>
    <property type="match status" value="1"/>
</dbReference>
<dbReference type="Pfam" id="PF01042">
    <property type="entry name" value="Ribonuc_L-PSP"/>
    <property type="match status" value="1"/>
</dbReference>
<dbReference type="eggNOG" id="COG0251">
    <property type="taxonomic scope" value="Bacteria"/>
</dbReference>
<dbReference type="FunFam" id="3.30.1330.40:FF:000001">
    <property type="entry name" value="L-PSP family endoribonuclease"/>
    <property type="match status" value="1"/>
</dbReference>
<accession>R4UJ74</accession>
<dbReference type="HOGENOM" id="CLU_100715_7_1_14"/>
<keyword evidence="3" id="KW-1185">Reference proteome</keyword>
<name>R4UJ74_9MOLU</name>